<dbReference type="EMBL" id="AFEU01000002">
    <property type="protein sequence ID" value="EIJ79952.1"/>
    <property type="molecule type" value="Genomic_DNA"/>
</dbReference>
<dbReference type="Pfam" id="PF04519">
    <property type="entry name" value="Bactofilin"/>
    <property type="match status" value="1"/>
</dbReference>
<protein>
    <recommendedName>
        <fullName evidence="4">Bactofilin</fullName>
    </recommendedName>
</protein>
<sequence>MERQDLVIAGIGNASGGKYNLVKIAGNGSLNGEIDCIDLIIQGNAKIHGNVKAKVTHVSGTARLQGALRSEIMKIQGNASIDGDVECKEIRFQGSGKVKRNLSGNEVYIHGGSKIIGDCTAEIFEVKGSFNIGGLLNAGNIQITMFGSCQAKEIGGENIEVKKQRMNLIKKLLFNIHIGLSADSIEGDEIYLEHTKAKVVRGNQVTLGPGCEIELVEYKNSFQFDKGSKIGSYKQL</sequence>
<organism evidence="2 3">
    <name type="scientific">Bacillus methanolicus PB1</name>
    <dbReference type="NCBI Taxonomy" id="997296"/>
    <lineage>
        <taxon>Bacteria</taxon>
        <taxon>Bacillati</taxon>
        <taxon>Bacillota</taxon>
        <taxon>Bacilli</taxon>
        <taxon>Bacillales</taxon>
        <taxon>Bacillaceae</taxon>
        <taxon>Bacillus</taxon>
    </lineage>
</organism>
<dbReference type="AlphaFoldDB" id="I3E0D1"/>
<dbReference type="InterPro" id="IPR007607">
    <property type="entry name" value="BacA/B"/>
</dbReference>
<dbReference type="PATRIC" id="fig|997296.3.peg.1343"/>
<evidence type="ECO:0000256" key="1">
    <source>
        <dbReference type="ARBA" id="ARBA00044755"/>
    </source>
</evidence>
<accession>I3E0D1</accession>
<evidence type="ECO:0000313" key="3">
    <source>
        <dbReference type="Proteomes" id="UP000010523"/>
    </source>
</evidence>
<dbReference type="eggNOG" id="COG1664">
    <property type="taxonomic scope" value="Bacteria"/>
</dbReference>
<comment type="similarity">
    <text evidence="1">Belongs to the bactofilin family.</text>
</comment>
<evidence type="ECO:0000313" key="2">
    <source>
        <dbReference type="EMBL" id="EIJ79952.1"/>
    </source>
</evidence>
<comment type="caution">
    <text evidence="2">The sequence shown here is derived from an EMBL/GenBank/DDBJ whole genome shotgun (WGS) entry which is preliminary data.</text>
</comment>
<dbReference type="PANTHER" id="PTHR35024">
    <property type="entry name" value="HYPOTHETICAL CYTOSOLIC PROTEIN"/>
    <property type="match status" value="1"/>
</dbReference>
<dbReference type="OrthoDB" id="1730007at2"/>
<dbReference type="RefSeq" id="WP_003351356.1">
    <property type="nucleotide sequence ID" value="NZ_AFEU01000002.1"/>
</dbReference>
<keyword evidence="3" id="KW-1185">Reference proteome</keyword>
<name>I3E0D1_BACMT</name>
<reference evidence="2 3" key="1">
    <citation type="journal article" date="2012" name="Appl. Environ. Microbiol.">
        <title>Genome Sequence of Thermotolerant Bacillus methanolicus: Features and Regulation Related to Methylotrophy and Production of L-Lysine and L-Glutamate from Methanol.</title>
        <authorList>
            <person name="Heggeset T.M."/>
            <person name="Krog A."/>
            <person name="Balzer S."/>
            <person name="Wentzel A."/>
            <person name="Ellingsen T.E."/>
            <person name="Brautaset T."/>
        </authorList>
    </citation>
    <scope>NUCLEOTIDE SEQUENCE [LARGE SCALE GENOMIC DNA]</scope>
    <source>
        <strain evidence="2 3">PB1</strain>
    </source>
</reference>
<proteinExistence type="inferred from homology"/>
<dbReference type="Proteomes" id="UP000010523">
    <property type="component" value="Unassembled WGS sequence"/>
</dbReference>
<dbReference type="STRING" id="997296.PB1_06302"/>
<evidence type="ECO:0008006" key="4">
    <source>
        <dbReference type="Google" id="ProtNLM"/>
    </source>
</evidence>
<dbReference type="PANTHER" id="PTHR35024:SF4">
    <property type="entry name" value="POLYMER-FORMING CYTOSKELETAL PROTEIN"/>
    <property type="match status" value="1"/>
</dbReference>
<gene>
    <name evidence="2" type="ORF">PB1_06302</name>
</gene>